<name>A0ABU2EZ13_HALAR</name>
<gene>
    <name evidence="2" type="ORF">NC662_05825</name>
</gene>
<accession>A0ABU2EZ13</accession>
<organism evidence="2 3">
    <name type="scientific">Haloarcula argentinensis</name>
    <dbReference type="NCBI Taxonomy" id="43776"/>
    <lineage>
        <taxon>Archaea</taxon>
        <taxon>Methanobacteriati</taxon>
        <taxon>Methanobacteriota</taxon>
        <taxon>Stenosarchaea group</taxon>
        <taxon>Halobacteria</taxon>
        <taxon>Halobacteriales</taxon>
        <taxon>Haloarculaceae</taxon>
        <taxon>Haloarcula</taxon>
    </lineage>
</organism>
<reference evidence="2 3" key="1">
    <citation type="submission" date="2022-06" db="EMBL/GenBank/DDBJ databases">
        <title>Haloarcula sp. a new haloarchaeum isolate from saline soil.</title>
        <authorList>
            <person name="Strakova D."/>
            <person name="Galisteo C."/>
            <person name="Sanchez-Porro C."/>
            <person name="Ventosa A."/>
        </authorList>
    </citation>
    <scope>NUCLEOTIDE SEQUENCE [LARGE SCALE GENOMIC DNA]</scope>
    <source>
        <strain evidence="2 3">JCM 15760</strain>
    </source>
</reference>
<evidence type="ECO:0000313" key="2">
    <source>
        <dbReference type="EMBL" id="MDS0253238.1"/>
    </source>
</evidence>
<dbReference type="EMBL" id="JAMQCP010000001">
    <property type="protein sequence ID" value="MDS0253238.1"/>
    <property type="molecule type" value="Genomic_DNA"/>
</dbReference>
<sequence>MTSPAEGWEDTERGYEQGDTSVTVGEVKLTQYRNGDRTEYNGYQVRVWIGKPGYASPEEIATYEEPRKAWELANILTHYLSAYNSKLDLSNITDGFESGEHLPPDGVAEREPEELLRDALGHHEFRLDEVLTDE</sequence>
<evidence type="ECO:0000313" key="3">
    <source>
        <dbReference type="Proteomes" id="UP001248536"/>
    </source>
</evidence>
<dbReference type="RefSeq" id="WP_152423023.1">
    <property type="nucleotide sequence ID" value="NZ_BAABDY010000003.1"/>
</dbReference>
<protein>
    <submittedName>
        <fullName evidence="2">Uncharacterized protein</fullName>
    </submittedName>
</protein>
<proteinExistence type="predicted"/>
<feature type="region of interest" description="Disordered" evidence="1">
    <location>
        <begin position="1"/>
        <end position="22"/>
    </location>
</feature>
<dbReference type="Proteomes" id="UP001248536">
    <property type="component" value="Unassembled WGS sequence"/>
</dbReference>
<keyword evidence="3" id="KW-1185">Reference proteome</keyword>
<evidence type="ECO:0000256" key="1">
    <source>
        <dbReference type="SAM" id="MobiDB-lite"/>
    </source>
</evidence>
<comment type="caution">
    <text evidence="2">The sequence shown here is derived from an EMBL/GenBank/DDBJ whole genome shotgun (WGS) entry which is preliminary data.</text>
</comment>